<dbReference type="InterPro" id="IPR001967">
    <property type="entry name" value="Peptidase_S11_N"/>
</dbReference>
<dbReference type="GO" id="GO:0006508">
    <property type="term" value="P:proteolysis"/>
    <property type="evidence" value="ECO:0007669"/>
    <property type="project" value="InterPro"/>
</dbReference>
<keyword evidence="14" id="KW-1185">Reference proteome</keyword>
<dbReference type="Gene3D" id="3.40.710.10">
    <property type="entry name" value="DD-peptidase/beta-lactamase superfamily"/>
    <property type="match status" value="1"/>
</dbReference>
<dbReference type="GO" id="GO:0008360">
    <property type="term" value="P:regulation of cell shape"/>
    <property type="evidence" value="ECO:0007669"/>
    <property type="project" value="UniProtKB-KW"/>
</dbReference>
<keyword evidence="13" id="KW-0645">Protease</keyword>
<dbReference type="SUPFAM" id="SSF56601">
    <property type="entry name" value="beta-lactamase/transpeptidase-like"/>
    <property type="match status" value="1"/>
</dbReference>
<evidence type="ECO:0000256" key="10">
    <source>
        <dbReference type="SAM" id="MobiDB-lite"/>
    </source>
</evidence>
<evidence type="ECO:0000256" key="5">
    <source>
        <dbReference type="ARBA" id="ARBA00022984"/>
    </source>
</evidence>
<dbReference type="PANTHER" id="PTHR21581">
    <property type="entry name" value="D-ALANYL-D-ALANINE CARBOXYPEPTIDASE"/>
    <property type="match status" value="1"/>
</dbReference>
<dbReference type="GO" id="GO:0009002">
    <property type="term" value="F:serine-type D-Ala-D-Ala carboxypeptidase activity"/>
    <property type="evidence" value="ECO:0007669"/>
    <property type="project" value="InterPro"/>
</dbReference>
<feature type="compositionally biased region" description="Low complexity" evidence="10">
    <location>
        <begin position="84"/>
        <end position="94"/>
    </location>
</feature>
<sequence length="383" mass="41101">MGSHARPNRIHRTGVRIAMVALVGAALPVTAGGLAEAATPGATHSADENDQQNSETTTPAGQDGSEATTPADQTEETPQRSETEQQSQTDQQPETDQRSRTEQSTQPAQQAKTADTEDAKDQAAPKINADHAFLLDARDGSQEREMWGGSKADESVPMASTTKIMTAIVVLKHPEWLNRQITVKQEYRDYVAKEGSSTADLQTGDKLTVKQLLHAALIPSGADAAMALADNFGSGDTIDARIADFVAQMNAEAQQLNLSGTHFDTFDGISHGNNHSTARDLAKLGQRAMLQPVFADVVQNTQYKTEAPAANGHTRYYTWNNTNELLGTYDGALGVKTGSGPEDGYCVVFAAKRDNRTLVGAILGDDTGRFDDATKMLDWGFAH</sequence>
<feature type="chain" id="PRO_5039388418" evidence="11">
    <location>
        <begin position="32"/>
        <end position="383"/>
    </location>
</feature>
<feature type="signal peptide" evidence="11">
    <location>
        <begin position="1"/>
        <end position="31"/>
    </location>
</feature>
<feature type="compositionally biased region" description="Basic and acidic residues" evidence="10">
    <location>
        <begin position="114"/>
        <end position="123"/>
    </location>
</feature>
<gene>
    <name evidence="13" type="ORF">B1H18_12925</name>
</gene>
<evidence type="ECO:0000256" key="9">
    <source>
        <dbReference type="RuleBase" id="RU004016"/>
    </source>
</evidence>
<dbReference type="STRING" id="83656.B1H18_12925"/>
<reference evidence="13 14" key="1">
    <citation type="submission" date="2017-02" db="EMBL/GenBank/DDBJ databases">
        <title>Draft Genome Sequence of Streptomyces tsukubaensis F601, a Producer of the immunosuppressant tacrolimus FK506.</title>
        <authorList>
            <person name="Zong G."/>
            <person name="Zhong C."/>
            <person name="Fu J."/>
            <person name="Qin R."/>
            <person name="Cao G."/>
        </authorList>
    </citation>
    <scope>NUCLEOTIDE SEQUENCE [LARGE SCALE GENOMIC DNA]</scope>
    <source>
        <strain evidence="13 14">F601</strain>
    </source>
</reference>
<feature type="active site" description="Proton acceptor" evidence="7">
    <location>
        <position position="163"/>
    </location>
</feature>
<dbReference type="EMBL" id="MVFC01000008">
    <property type="protein sequence ID" value="OON80074.1"/>
    <property type="molecule type" value="Genomic_DNA"/>
</dbReference>
<evidence type="ECO:0000256" key="2">
    <source>
        <dbReference type="ARBA" id="ARBA00022729"/>
    </source>
</evidence>
<evidence type="ECO:0000313" key="14">
    <source>
        <dbReference type="Proteomes" id="UP000190539"/>
    </source>
</evidence>
<feature type="compositionally biased region" description="Polar residues" evidence="10">
    <location>
        <begin position="51"/>
        <end position="72"/>
    </location>
</feature>
<dbReference type="GO" id="GO:0009252">
    <property type="term" value="P:peptidoglycan biosynthetic process"/>
    <property type="evidence" value="ECO:0007669"/>
    <property type="project" value="UniProtKB-KW"/>
</dbReference>
<evidence type="ECO:0000256" key="7">
    <source>
        <dbReference type="PIRSR" id="PIRSR618044-1"/>
    </source>
</evidence>
<feature type="region of interest" description="Disordered" evidence="10">
    <location>
        <begin position="38"/>
        <end position="132"/>
    </location>
</feature>
<keyword evidence="5" id="KW-0573">Peptidoglycan synthesis</keyword>
<evidence type="ECO:0000256" key="3">
    <source>
        <dbReference type="ARBA" id="ARBA00022801"/>
    </source>
</evidence>
<dbReference type="InterPro" id="IPR018044">
    <property type="entry name" value="Peptidase_S11"/>
</dbReference>
<keyword evidence="3" id="KW-0378">Hydrolase</keyword>
<feature type="active site" evidence="7">
    <location>
        <position position="220"/>
    </location>
</feature>
<feature type="domain" description="Peptidase S11 D-alanyl-D-alanine carboxypeptidase A N-terminal" evidence="12">
    <location>
        <begin position="120"/>
        <end position="367"/>
    </location>
</feature>
<dbReference type="AlphaFoldDB" id="A0A1V4A9U2"/>
<dbReference type="PRINTS" id="PR00725">
    <property type="entry name" value="DADACBPTASE1"/>
</dbReference>
<dbReference type="RefSeq" id="WP_227025422.1">
    <property type="nucleotide sequence ID" value="NZ_CP045178.1"/>
</dbReference>
<feature type="binding site" evidence="8">
    <location>
        <position position="336"/>
    </location>
    <ligand>
        <name>substrate</name>
    </ligand>
</feature>
<evidence type="ECO:0000313" key="13">
    <source>
        <dbReference type="EMBL" id="OON80074.1"/>
    </source>
</evidence>
<keyword evidence="6" id="KW-0961">Cell wall biogenesis/degradation</keyword>
<dbReference type="PANTHER" id="PTHR21581:SF33">
    <property type="entry name" value="D-ALANYL-D-ALANINE CARBOXYPEPTIDASE DACB"/>
    <property type="match status" value="1"/>
</dbReference>
<comment type="caution">
    <text evidence="13">The sequence shown here is derived from an EMBL/GenBank/DDBJ whole genome shotgun (WGS) entry which is preliminary data.</text>
</comment>
<proteinExistence type="inferred from homology"/>
<keyword evidence="4" id="KW-0133">Cell shape</keyword>
<accession>A0A1V4A9U2</accession>
<dbReference type="GO" id="GO:0071555">
    <property type="term" value="P:cell wall organization"/>
    <property type="evidence" value="ECO:0007669"/>
    <property type="project" value="UniProtKB-KW"/>
</dbReference>
<evidence type="ECO:0000256" key="11">
    <source>
        <dbReference type="SAM" id="SignalP"/>
    </source>
</evidence>
<evidence type="ECO:0000256" key="8">
    <source>
        <dbReference type="PIRSR" id="PIRSR618044-2"/>
    </source>
</evidence>
<protein>
    <submittedName>
        <fullName evidence="13">D-alanyl-D-alanine carboxypeptidase</fullName>
    </submittedName>
</protein>
<comment type="similarity">
    <text evidence="1 9">Belongs to the peptidase S11 family.</text>
</comment>
<dbReference type="Pfam" id="PF00768">
    <property type="entry name" value="Peptidase_S11"/>
    <property type="match status" value="1"/>
</dbReference>
<dbReference type="InterPro" id="IPR012338">
    <property type="entry name" value="Beta-lactam/transpept-like"/>
</dbReference>
<organism evidence="13 14">
    <name type="scientific">Streptomyces tsukubensis</name>
    <dbReference type="NCBI Taxonomy" id="83656"/>
    <lineage>
        <taxon>Bacteria</taxon>
        <taxon>Bacillati</taxon>
        <taxon>Actinomycetota</taxon>
        <taxon>Actinomycetes</taxon>
        <taxon>Kitasatosporales</taxon>
        <taxon>Streptomycetaceae</taxon>
        <taxon>Streptomyces</taxon>
    </lineage>
</organism>
<evidence type="ECO:0000259" key="12">
    <source>
        <dbReference type="Pfam" id="PF00768"/>
    </source>
</evidence>
<evidence type="ECO:0000256" key="1">
    <source>
        <dbReference type="ARBA" id="ARBA00007164"/>
    </source>
</evidence>
<dbReference type="Proteomes" id="UP000190539">
    <property type="component" value="Unassembled WGS sequence"/>
</dbReference>
<feature type="active site" description="Acyl-ester intermediate" evidence="7">
    <location>
        <position position="160"/>
    </location>
</feature>
<keyword evidence="13" id="KW-0121">Carboxypeptidase</keyword>
<evidence type="ECO:0000256" key="6">
    <source>
        <dbReference type="ARBA" id="ARBA00023316"/>
    </source>
</evidence>
<feature type="compositionally biased region" description="Polar residues" evidence="10">
    <location>
        <begin position="102"/>
        <end position="113"/>
    </location>
</feature>
<name>A0A1V4A9U2_9ACTN</name>
<evidence type="ECO:0000256" key="4">
    <source>
        <dbReference type="ARBA" id="ARBA00022960"/>
    </source>
</evidence>
<keyword evidence="2 11" id="KW-0732">Signal</keyword>